<dbReference type="Gene3D" id="3.40.50.1010">
    <property type="entry name" value="5'-nuclease"/>
    <property type="match status" value="2"/>
</dbReference>
<dbReference type="Pfam" id="PF00752">
    <property type="entry name" value="XPG_N"/>
    <property type="match status" value="1"/>
</dbReference>
<dbReference type="InterPro" id="IPR006086">
    <property type="entry name" value="XPG-I_dom"/>
</dbReference>
<organism evidence="5 6">
    <name type="scientific">Marasmiellus scandens</name>
    <dbReference type="NCBI Taxonomy" id="2682957"/>
    <lineage>
        <taxon>Eukaryota</taxon>
        <taxon>Fungi</taxon>
        <taxon>Dikarya</taxon>
        <taxon>Basidiomycota</taxon>
        <taxon>Agaricomycotina</taxon>
        <taxon>Agaricomycetes</taxon>
        <taxon>Agaricomycetidae</taxon>
        <taxon>Agaricales</taxon>
        <taxon>Marasmiineae</taxon>
        <taxon>Omphalotaceae</taxon>
        <taxon>Marasmiellus</taxon>
    </lineage>
</organism>
<dbReference type="SUPFAM" id="SSF88723">
    <property type="entry name" value="PIN domain-like"/>
    <property type="match status" value="1"/>
</dbReference>
<dbReference type="CDD" id="cd09870">
    <property type="entry name" value="PIN_YEN1"/>
    <property type="match status" value="1"/>
</dbReference>
<keyword evidence="2" id="KW-0378">Hydrolase</keyword>
<reference evidence="5 6" key="1">
    <citation type="submission" date="2024-01" db="EMBL/GenBank/DDBJ databases">
        <title>A draft genome for the cacao thread blight pathogen Marasmiellus scandens.</title>
        <authorList>
            <person name="Baruah I.K."/>
            <person name="Leung J."/>
            <person name="Bukari Y."/>
            <person name="Amoako-Attah I."/>
            <person name="Meinhardt L.W."/>
            <person name="Bailey B.A."/>
            <person name="Cohen S.P."/>
        </authorList>
    </citation>
    <scope>NUCLEOTIDE SEQUENCE [LARGE SCALE GENOMIC DNA]</scope>
    <source>
        <strain evidence="5 6">GH-19</strain>
    </source>
</reference>
<dbReference type="Proteomes" id="UP001498398">
    <property type="component" value="Unassembled WGS sequence"/>
</dbReference>
<dbReference type="PANTHER" id="PTHR11081:SF75">
    <property type="entry name" value="ENDONUCLEASE, PUTATIVE (AFU_ORTHOLOGUE AFUA_3G13260)-RELATED"/>
    <property type="match status" value="1"/>
</dbReference>
<keyword evidence="1" id="KW-0540">Nuclease</keyword>
<evidence type="ECO:0000313" key="5">
    <source>
        <dbReference type="EMBL" id="KAK7451236.1"/>
    </source>
</evidence>
<evidence type="ECO:0000256" key="1">
    <source>
        <dbReference type="ARBA" id="ARBA00022722"/>
    </source>
</evidence>
<protein>
    <recommendedName>
        <fullName evidence="4">XPG-I domain-containing protein</fullName>
    </recommendedName>
</protein>
<dbReference type="PANTHER" id="PTHR11081">
    <property type="entry name" value="FLAP ENDONUCLEASE FAMILY MEMBER"/>
    <property type="match status" value="1"/>
</dbReference>
<proteinExistence type="predicted"/>
<feature type="region of interest" description="Disordered" evidence="3">
    <location>
        <begin position="36"/>
        <end position="55"/>
    </location>
</feature>
<dbReference type="EMBL" id="JBANRG010000031">
    <property type="protein sequence ID" value="KAK7451236.1"/>
    <property type="molecule type" value="Genomic_DNA"/>
</dbReference>
<dbReference type="PRINTS" id="PR00853">
    <property type="entry name" value="XPGRADSUPER"/>
</dbReference>
<evidence type="ECO:0000259" key="4">
    <source>
        <dbReference type="SMART" id="SM00484"/>
    </source>
</evidence>
<keyword evidence="6" id="KW-1185">Reference proteome</keyword>
<dbReference type="InterPro" id="IPR006085">
    <property type="entry name" value="XPG_DNA_repair_N"/>
</dbReference>
<evidence type="ECO:0000256" key="3">
    <source>
        <dbReference type="SAM" id="MobiDB-lite"/>
    </source>
</evidence>
<accession>A0ABR1JAY9</accession>
<gene>
    <name evidence="5" type="ORF">VKT23_012574</name>
</gene>
<sequence length="557" mass="61841">MTNWSGEFAKWAPSIKMIAYKGNPTQRRALQGELYRPHPSEFKGPSPFVSHPPSSSRMGIRDLWEIVAPSRQIVSLDTLACQHFVETGRFFKIGVDISQWFSQFQTGLRSKHIRSHAQLGQNPELRNMFLRISRLSRLPVILLAVFDGPNRPRYKRNKSVRTIPHWMSSRTADILQAFGHHVITAPGEAEAELSRLNQLGDIDAVLTDDSDALVFGARKIIRNATDKKHPNIVAVYDASDFPSQATTPIMPNGLLLFAILQGGDYSAGVSHCGKKTAHALTNTSLGSMLRFASEDYNSSELRNYLDEYWTPLLKHHLKDDPDSFIHGKRPKAASSIPAGFPDVDTVRHYVSPVVSSGVFPWILDTINDVNLPRLGMLSDQLFAWGLDGIIMDKFQKSVWPAVCLRKLAKGQSDHVIGLSDVKESLSSGILIHVTFDIVWLFSLTTASLPDTPAVHNQTTLKLWVPARLIDANSPLVDQLLDEYTQMAQTVSVMRKIHLLDSAYGVFSTSTSEGAQGGDVTDNHIVHNCDSDIVDLTGDDDVADVEELPFIDLTLDDD</sequence>
<dbReference type="SMART" id="SM00484">
    <property type="entry name" value="XPGI"/>
    <property type="match status" value="1"/>
</dbReference>
<feature type="compositionally biased region" description="Low complexity" evidence="3">
    <location>
        <begin position="45"/>
        <end position="55"/>
    </location>
</feature>
<dbReference type="Pfam" id="PF00867">
    <property type="entry name" value="XPG_I"/>
    <property type="match status" value="1"/>
</dbReference>
<dbReference type="InterPro" id="IPR029060">
    <property type="entry name" value="PIN-like_dom_sf"/>
</dbReference>
<dbReference type="SUPFAM" id="SSF47807">
    <property type="entry name" value="5' to 3' exonuclease, C-terminal subdomain"/>
    <property type="match status" value="1"/>
</dbReference>
<name>A0ABR1JAY9_9AGAR</name>
<evidence type="ECO:0000256" key="2">
    <source>
        <dbReference type="ARBA" id="ARBA00022801"/>
    </source>
</evidence>
<feature type="domain" description="XPG-I" evidence="4">
    <location>
        <begin position="176"/>
        <end position="247"/>
    </location>
</feature>
<comment type="caution">
    <text evidence="5">The sequence shown here is derived from an EMBL/GenBank/DDBJ whole genome shotgun (WGS) entry which is preliminary data.</text>
</comment>
<evidence type="ECO:0000313" key="6">
    <source>
        <dbReference type="Proteomes" id="UP001498398"/>
    </source>
</evidence>
<dbReference type="InterPro" id="IPR036279">
    <property type="entry name" value="5-3_exonuclease_C_sf"/>
</dbReference>
<dbReference type="InterPro" id="IPR006084">
    <property type="entry name" value="XPG/Rad2"/>
</dbReference>